<gene>
    <name evidence="2" type="ORF">P5673_020379</name>
</gene>
<comment type="caution">
    <text evidence="2">The sequence shown here is derived from an EMBL/GenBank/DDBJ whole genome shotgun (WGS) entry which is preliminary data.</text>
</comment>
<dbReference type="EMBL" id="JARQWQ010000050">
    <property type="protein sequence ID" value="KAK2557288.1"/>
    <property type="molecule type" value="Genomic_DNA"/>
</dbReference>
<feature type="region of interest" description="Disordered" evidence="1">
    <location>
        <begin position="1"/>
        <end position="21"/>
    </location>
</feature>
<sequence>MLHQRTPDKTVSDEETTDIKNDDSLLVNDQMLEVEADDYVPEKPIKHGKLLSQKKAEVRDKAEDPARNGKKSIQTQNKLVHLKCLGCTLEAAVNDKGEGTLRDAY</sequence>
<proteinExistence type="predicted"/>
<dbReference type="AlphaFoldDB" id="A0AAD9Q9M9"/>
<organism evidence="2 3">
    <name type="scientific">Acropora cervicornis</name>
    <name type="common">Staghorn coral</name>
    <dbReference type="NCBI Taxonomy" id="6130"/>
    <lineage>
        <taxon>Eukaryota</taxon>
        <taxon>Metazoa</taxon>
        <taxon>Cnidaria</taxon>
        <taxon>Anthozoa</taxon>
        <taxon>Hexacorallia</taxon>
        <taxon>Scleractinia</taxon>
        <taxon>Astrocoeniina</taxon>
        <taxon>Acroporidae</taxon>
        <taxon>Acropora</taxon>
    </lineage>
</organism>
<protein>
    <submittedName>
        <fullName evidence="2">Uncharacterized protein</fullName>
    </submittedName>
</protein>
<reference evidence="2" key="2">
    <citation type="journal article" date="2023" name="Science">
        <title>Genomic signatures of disease resistance in endangered staghorn corals.</title>
        <authorList>
            <person name="Vollmer S.V."/>
            <person name="Selwyn J.D."/>
            <person name="Despard B.A."/>
            <person name="Roesel C.L."/>
        </authorList>
    </citation>
    <scope>NUCLEOTIDE SEQUENCE</scope>
    <source>
        <strain evidence="2">K2</strain>
    </source>
</reference>
<evidence type="ECO:0000313" key="3">
    <source>
        <dbReference type="Proteomes" id="UP001249851"/>
    </source>
</evidence>
<evidence type="ECO:0000256" key="1">
    <source>
        <dbReference type="SAM" id="MobiDB-lite"/>
    </source>
</evidence>
<feature type="compositionally biased region" description="Basic and acidic residues" evidence="1">
    <location>
        <begin position="54"/>
        <end position="67"/>
    </location>
</feature>
<evidence type="ECO:0000313" key="2">
    <source>
        <dbReference type="EMBL" id="KAK2557288.1"/>
    </source>
</evidence>
<feature type="region of interest" description="Disordered" evidence="1">
    <location>
        <begin position="46"/>
        <end position="74"/>
    </location>
</feature>
<name>A0AAD9Q9M9_ACRCE</name>
<dbReference type="Proteomes" id="UP001249851">
    <property type="component" value="Unassembled WGS sequence"/>
</dbReference>
<reference evidence="2" key="1">
    <citation type="journal article" date="2023" name="G3 (Bethesda)">
        <title>Whole genome assembly and annotation of the endangered Caribbean coral Acropora cervicornis.</title>
        <authorList>
            <person name="Selwyn J.D."/>
            <person name="Vollmer S.V."/>
        </authorList>
    </citation>
    <scope>NUCLEOTIDE SEQUENCE</scope>
    <source>
        <strain evidence="2">K2</strain>
    </source>
</reference>
<keyword evidence="3" id="KW-1185">Reference proteome</keyword>
<accession>A0AAD9Q9M9</accession>